<evidence type="ECO:0000313" key="2">
    <source>
        <dbReference type="Proteomes" id="UP001159257"/>
    </source>
</evidence>
<dbReference type="EMBL" id="FXWV01000014">
    <property type="protein sequence ID" value="SMR77571.1"/>
    <property type="molecule type" value="Genomic_DNA"/>
</dbReference>
<protein>
    <recommendedName>
        <fullName evidence="3">DUF1788 domain-containing protein</fullName>
    </recommendedName>
</protein>
<keyword evidence="2" id="KW-1185">Reference proteome</keyword>
<evidence type="ECO:0008006" key="3">
    <source>
        <dbReference type="Google" id="ProtNLM"/>
    </source>
</evidence>
<evidence type="ECO:0000313" key="1">
    <source>
        <dbReference type="EMBL" id="SMR77571.1"/>
    </source>
</evidence>
<sequence>MNQPLQDRLNQIYDKVQSEEFLQGQGLGNEIAFWIFDYHPKHELQVREHLSFLVSQLGKKNPNMKVASINLLEVMRDYLASRNFLEKACAMQVAKGDTALLKALSGPMHMDKFAPFLMEQTQAADQDVIFLHGIGSVWPVLRAHNLLNKLHALLGHKPVVLFYPGHYNGQSLTLFNQIPSKNYYRAFTLVPRA</sequence>
<dbReference type="InterPro" id="IPR014858">
    <property type="entry name" value="BrxB"/>
</dbReference>
<organism evidence="1 2">
    <name type="scientific">Marinobacterium sediminicola</name>
    <dbReference type="NCBI Taxonomy" id="518898"/>
    <lineage>
        <taxon>Bacteria</taxon>
        <taxon>Pseudomonadati</taxon>
        <taxon>Pseudomonadota</taxon>
        <taxon>Gammaproteobacteria</taxon>
        <taxon>Oceanospirillales</taxon>
        <taxon>Oceanospirillaceae</taxon>
        <taxon>Marinobacterium</taxon>
    </lineage>
</organism>
<dbReference type="RefSeq" id="WP_239040426.1">
    <property type="nucleotide sequence ID" value="NZ_BAAAEY010000013.1"/>
</dbReference>
<proteinExistence type="predicted"/>
<accession>A0ABY1S325</accession>
<dbReference type="Proteomes" id="UP001159257">
    <property type="component" value="Unassembled WGS sequence"/>
</dbReference>
<dbReference type="Pfam" id="PF08747">
    <property type="entry name" value="BrxB"/>
    <property type="match status" value="1"/>
</dbReference>
<reference evidence="1 2" key="1">
    <citation type="submission" date="2017-05" db="EMBL/GenBank/DDBJ databases">
        <authorList>
            <person name="Varghese N."/>
            <person name="Submissions S."/>
        </authorList>
    </citation>
    <scope>NUCLEOTIDE SEQUENCE [LARGE SCALE GENOMIC DNA]</scope>
    <source>
        <strain evidence="1 2">CGMCC 1.7287</strain>
    </source>
</reference>
<gene>
    <name evidence="1" type="ORF">SAMN04487964_11462</name>
</gene>
<name>A0ABY1S325_9GAMM</name>
<comment type="caution">
    <text evidence="1">The sequence shown here is derived from an EMBL/GenBank/DDBJ whole genome shotgun (WGS) entry which is preliminary data.</text>
</comment>